<dbReference type="NCBIfam" id="TIGR00510">
    <property type="entry name" value="lipA"/>
    <property type="match status" value="1"/>
</dbReference>
<name>A0A7T0C3Q1_9BACT</name>
<dbReference type="GO" id="GO:0005737">
    <property type="term" value="C:cytoplasm"/>
    <property type="evidence" value="ECO:0007669"/>
    <property type="project" value="UniProtKB-SubCell"/>
</dbReference>
<dbReference type="InterPro" id="IPR058240">
    <property type="entry name" value="rSAM_sf"/>
</dbReference>
<keyword evidence="4 8" id="KW-0479">Metal-binding</keyword>
<dbReference type="SFLD" id="SFLDS00029">
    <property type="entry name" value="Radical_SAM"/>
    <property type="match status" value="1"/>
</dbReference>
<dbReference type="NCBIfam" id="NF009544">
    <property type="entry name" value="PRK12928.1"/>
    <property type="match status" value="1"/>
</dbReference>
<evidence type="ECO:0000259" key="9">
    <source>
        <dbReference type="PROSITE" id="PS51918"/>
    </source>
</evidence>
<feature type="binding site" evidence="8">
    <location>
        <position position="281"/>
    </location>
    <ligand>
        <name>[4Fe-4S] cluster</name>
        <dbReference type="ChEBI" id="CHEBI:49883"/>
        <label>1</label>
    </ligand>
</feature>
<sequence>MSNASNQQPRQRKPEWLKASLPSGERYARLKRLTAQHGLHTVCESASCPNIGSCWNAGTLTLMILGDTCSRACRFCDVPTGQLQAPNLQEPDDVARMLSALDLRYAVITSVDRDDLPDLGATIWRQTIEKVRLACPDLIIETLTPDFQAKDRWIDHVCESAPHVFAHNVETTPALHRQVRPQGKYEWSLHILKRASQQFGLRTKSSMMLGLGETHDEILAVMNDLLEAGCQMLTLGQYLPPTSSHLPVKEFIHPDRFREYKELGESLGFSSVASGPLVRSSYMAENQFSAFNKSAKTNK</sequence>
<dbReference type="KEGG" id="nva:G3M78_11485"/>
<feature type="binding site" evidence="8">
    <location>
        <position position="73"/>
    </location>
    <ligand>
        <name>[4Fe-4S] cluster</name>
        <dbReference type="ChEBI" id="CHEBI:49883"/>
        <label>2</label>
        <note>4Fe-4S-S-AdoMet</note>
    </ligand>
</feature>
<dbReference type="PIRSF" id="PIRSF005963">
    <property type="entry name" value="Lipoyl_synth"/>
    <property type="match status" value="1"/>
</dbReference>
<keyword evidence="8" id="KW-0963">Cytoplasm</keyword>
<evidence type="ECO:0000313" key="10">
    <source>
        <dbReference type="EMBL" id="QPJ65981.1"/>
    </source>
</evidence>
<dbReference type="InterPro" id="IPR007197">
    <property type="entry name" value="rSAM"/>
</dbReference>
<dbReference type="EMBL" id="CP048620">
    <property type="protein sequence ID" value="QPJ65981.1"/>
    <property type="molecule type" value="Genomic_DNA"/>
</dbReference>
<protein>
    <recommendedName>
        <fullName evidence="8">Lipoyl synthase</fullName>
        <ecNumber evidence="8">2.8.1.8</ecNumber>
    </recommendedName>
    <alternativeName>
        <fullName evidence="8">Lip-syn</fullName>
        <shortName evidence="8">LS</shortName>
    </alternativeName>
    <alternativeName>
        <fullName evidence="8">Lipoate synthase</fullName>
    </alternativeName>
    <alternativeName>
        <fullName evidence="8">Lipoic acid synthase</fullName>
    </alternativeName>
    <alternativeName>
        <fullName evidence="8">Sulfur insertion protein LipA</fullName>
    </alternativeName>
</protein>
<evidence type="ECO:0000256" key="4">
    <source>
        <dbReference type="ARBA" id="ARBA00022723"/>
    </source>
</evidence>
<dbReference type="InterPro" id="IPR003698">
    <property type="entry name" value="Lipoyl_synth"/>
</dbReference>
<dbReference type="NCBIfam" id="NF004019">
    <property type="entry name" value="PRK05481.1"/>
    <property type="match status" value="1"/>
</dbReference>
<comment type="subcellular location">
    <subcellularLocation>
        <location evidence="8">Cytoplasm</location>
    </subcellularLocation>
</comment>
<keyword evidence="1 8" id="KW-0004">4Fe-4S</keyword>
<evidence type="ECO:0000256" key="7">
    <source>
        <dbReference type="ARBA" id="ARBA00047326"/>
    </source>
</evidence>
<dbReference type="Proteomes" id="UP000594464">
    <property type="component" value="Chromosome"/>
</dbReference>
<organism evidence="10 11">
    <name type="scientific">Candidatus Nitrohelix vancouverensis</name>
    <dbReference type="NCBI Taxonomy" id="2705534"/>
    <lineage>
        <taxon>Bacteria</taxon>
        <taxon>Pseudomonadati</taxon>
        <taxon>Nitrospinota/Tectimicrobiota group</taxon>
        <taxon>Nitrospinota</taxon>
        <taxon>Nitrospinia</taxon>
        <taxon>Nitrospinales</taxon>
        <taxon>Nitrospinaceae</taxon>
        <taxon>Candidatus Nitrohelix</taxon>
    </lineage>
</organism>
<dbReference type="PROSITE" id="PS51918">
    <property type="entry name" value="RADICAL_SAM"/>
    <property type="match status" value="1"/>
</dbReference>
<dbReference type="AlphaFoldDB" id="A0A7T0C3Q1"/>
<comment type="catalytic activity">
    <reaction evidence="7 8">
        <text>[[Fe-S] cluster scaffold protein carrying a second [4Fe-4S](2+) cluster] + N(6)-octanoyl-L-lysyl-[protein] + 2 oxidized [2Fe-2S]-[ferredoxin] + 2 S-adenosyl-L-methionine + 4 H(+) = [[Fe-S] cluster scaffold protein] + N(6)-[(R)-dihydrolipoyl]-L-lysyl-[protein] + 4 Fe(3+) + 2 hydrogen sulfide + 2 5'-deoxyadenosine + 2 L-methionine + 2 reduced [2Fe-2S]-[ferredoxin]</text>
        <dbReference type="Rhea" id="RHEA:16585"/>
        <dbReference type="Rhea" id="RHEA-COMP:9928"/>
        <dbReference type="Rhea" id="RHEA-COMP:10000"/>
        <dbReference type="Rhea" id="RHEA-COMP:10001"/>
        <dbReference type="Rhea" id="RHEA-COMP:10475"/>
        <dbReference type="Rhea" id="RHEA-COMP:14568"/>
        <dbReference type="Rhea" id="RHEA-COMP:14569"/>
        <dbReference type="ChEBI" id="CHEBI:15378"/>
        <dbReference type="ChEBI" id="CHEBI:17319"/>
        <dbReference type="ChEBI" id="CHEBI:29034"/>
        <dbReference type="ChEBI" id="CHEBI:29919"/>
        <dbReference type="ChEBI" id="CHEBI:33722"/>
        <dbReference type="ChEBI" id="CHEBI:33737"/>
        <dbReference type="ChEBI" id="CHEBI:33738"/>
        <dbReference type="ChEBI" id="CHEBI:57844"/>
        <dbReference type="ChEBI" id="CHEBI:59789"/>
        <dbReference type="ChEBI" id="CHEBI:78809"/>
        <dbReference type="ChEBI" id="CHEBI:83100"/>
        <dbReference type="EC" id="2.8.1.8"/>
    </reaction>
</comment>
<comment type="function">
    <text evidence="8">Catalyzes the radical-mediated insertion of two sulfur atoms into the C-6 and C-8 positions of the octanoyl moiety bound to the lipoyl domains of lipoate-dependent enzymes, thereby converting the octanoylated domains into lipoylated derivatives.</text>
</comment>
<evidence type="ECO:0000313" key="11">
    <source>
        <dbReference type="Proteomes" id="UP000594464"/>
    </source>
</evidence>
<dbReference type="Pfam" id="PF04055">
    <property type="entry name" value="Radical_SAM"/>
    <property type="match status" value="1"/>
</dbReference>
<dbReference type="Pfam" id="PF16881">
    <property type="entry name" value="LIAS_N"/>
    <property type="match status" value="1"/>
</dbReference>
<dbReference type="PANTHER" id="PTHR10949:SF0">
    <property type="entry name" value="LIPOYL SYNTHASE, MITOCHONDRIAL"/>
    <property type="match status" value="1"/>
</dbReference>
<feature type="domain" description="Radical SAM core" evidence="9">
    <location>
        <begin position="55"/>
        <end position="270"/>
    </location>
</feature>
<feature type="binding site" evidence="8">
    <location>
        <position position="76"/>
    </location>
    <ligand>
        <name>[4Fe-4S] cluster</name>
        <dbReference type="ChEBI" id="CHEBI:49883"/>
        <label>2</label>
        <note>4Fe-4S-S-AdoMet</note>
    </ligand>
</feature>
<evidence type="ECO:0000256" key="3">
    <source>
        <dbReference type="ARBA" id="ARBA00022691"/>
    </source>
</evidence>
<dbReference type="InterPro" id="IPR013785">
    <property type="entry name" value="Aldolase_TIM"/>
</dbReference>
<comment type="similarity">
    <text evidence="8">Belongs to the radical SAM superfamily. Lipoyl synthase family.</text>
</comment>
<reference evidence="11" key="1">
    <citation type="submission" date="2020-02" db="EMBL/GenBank/DDBJ databases">
        <title>Genomic and physiological characterization of two novel Nitrospinaceae genera.</title>
        <authorList>
            <person name="Mueller A.J."/>
            <person name="Jung M.-Y."/>
            <person name="Strachan C.R."/>
            <person name="Herbold C.W."/>
            <person name="Kirkegaard R.H."/>
            <person name="Daims H."/>
        </authorList>
    </citation>
    <scope>NUCLEOTIDE SEQUENCE [LARGE SCALE GENOMIC DNA]</scope>
</reference>
<keyword evidence="2 8" id="KW-0808">Transferase</keyword>
<feature type="binding site" evidence="8">
    <location>
        <position position="69"/>
    </location>
    <ligand>
        <name>[4Fe-4S] cluster</name>
        <dbReference type="ChEBI" id="CHEBI:49883"/>
        <label>2</label>
        <note>4Fe-4S-S-AdoMet</note>
    </ligand>
</feature>
<dbReference type="CDD" id="cd01335">
    <property type="entry name" value="Radical_SAM"/>
    <property type="match status" value="1"/>
</dbReference>
<dbReference type="InterPro" id="IPR031691">
    <property type="entry name" value="LIAS_N"/>
</dbReference>
<keyword evidence="3 8" id="KW-0949">S-adenosyl-L-methionine</keyword>
<evidence type="ECO:0000256" key="1">
    <source>
        <dbReference type="ARBA" id="ARBA00022485"/>
    </source>
</evidence>
<dbReference type="GO" id="GO:0009249">
    <property type="term" value="P:protein lipoylation"/>
    <property type="evidence" value="ECO:0007669"/>
    <property type="project" value="UniProtKB-UniRule"/>
</dbReference>
<dbReference type="InterPro" id="IPR006638">
    <property type="entry name" value="Elp3/MiaA/NifB-like_rSAM"/>
</dbReference>
<keyword evidence="6 8" id="KW-0411">Iron-sulfur</keyword>
<dbReference type="SMART" id="SM00729">
    <property type="entry name" value="Elp3"/>
    <property type="match status" value="1"/>
</dbReference>
<dbReference type="UniPathway" id="UPA00538">
    <property type="reaction ID" value="UER00593"/>
</dbReference>
<evidence type="ECO:0000256" key="5">
    <source>
        <dbReference type="ARBA" id="ARBA00023004"/>
    </source>
</evidence>
<comment type="cofactor">
    <cofactor evidence="8">
        <name>[4Fe-4S] cluster</name>
        <dbReference type="ChEBI" id="CHEBI:49883"/>
    </cofactor>
    <text evidence="8">Binds 2 [4Fe-4S] clusters per subunit. One cluster is coordinated with 3 cysteines and an exchangeable S-adenosyl-L-methionine.</text>
</comment>
<dbReference type="SUPFAM" id="SSF102114">
    <property type="entry name" value="Radical SAM enzymes"/>
    <property type="match status" value="1"/>
</dbReference>
<dbReference type="Gene3D" id="3.20.20.70">
    <property type="entry name" value="Aldolase class I"/>
    <property type="match status" value="1"/>
</dbReference>
<dbReference type="PANTHER" id="PTHR10949">
    <property type="entry name" value="LIPOYL SYNTHASE"/>
    <property type="match status" value="1"/>
</dbReference>
<feature type="binding site" evidence="8">
    <location>
        <position position="48"/>
    </location>
    <ligand>
        <name>[4Fe-4S] cluster</name>
        <dbReference type="ChEBI" id="CHEBI:49883"/>
        <label>1</label>
    </ligand>
</feature>
<comment type="pathway">
    <text evidence="8">Protein modification; protein lipoylation via endogenous pathway; protein N(6)-(lipoyl)lysine from octanoyl-[acyl-carrier-protein]: step 2/2.</text>
</comment>
<dbReference type="EC" id="2.8.1.8" evidence="8"/>
<keyword evidence="5 8" id="KW-0408">Iron</keyword>
<accession>A0A7T0C3Q1</accession>
<dbReference type="HAMAP" id="MF_00206">
    <property type="entry name" value="Lipoyl_synth"/>
    <property type="match status" value="1"/>
</dbReference>
<gene>
    <name evidence="8 10" type="primary">lipA</name>
    <name evidence="10" type="ORF">G3M78_11485</name>
</gene>
<feature type="binding site" evidence="8">
    <location>
        <position position="54"/>
    </location>
    <ligand>
        <name>[4Fe-4S] cluster</name>
        <dbReference type="ChEBI" id="CHEBI:49883"/>
        <label>1</label>
    </ligand>
</feature>
<dbReference type="GO" id="GO:0016992">
    <property type="term" value="F:lipoate synthase activity"/>
    <property type="evidence" value="ECO:0007669"/>
    <property type="project" value="UniProtKB-UniRule"/>
</dbReference>
<evidence type="ECO:0000256" key="6">
    <source>
        <dbReference type="ARBA" id="ARBA00023014"/>
    </source>
</evidence>
<evidence type="ECO:0000256" key="8">
    <source>
        <dbReference type="HAMAP-Rule" id="MF_00206"/>
    </source>
</evidence>
<evidence type="ECO:0000256" key="2">
    <source>
        <dbReference type="ARBA" id="ARBA00022679"/>
    </source>
</evidence>
<dbReference type="SFLD" id="SFLDG01058">
    <property type="entry name" value="lipoyl_synthase_like"/>
    <property type="match status" value="1"/>
</dbReference>
<dbReference type="SFLD" id="SFLDF00271">
    <property type="entry name" value="lipoyl_synthase"/>
    <property type="match status" value="1"/>
</dbReference>
<dbReference type="GO" id="GO:0046872">
    <property type="term" value="F:metal ion binding"/>
    <property type="evidence" value="ECO:0007669"/>
    <property type="project" value="UniProtKB-KW"/>
</dbReference>
<feature type="binding site" evidence="8">
    <location>
        <position position="43"/>
    </location>
    <ligand>
        <name>[4Fe-4S] cluster</name>
        <dbReference type="ChEBI" id="CHEBI:49883"/>
        <label>1</label>
    </ligand>
</feature>
<dbReference type="GO" id="GO:0051539">
    <property type="term" value="F:4 iron, 4 sulfur cluster binding"/>
    <property type="evidence" value="ECO:0007669"/>
    <property type="project" value="UniProtKB-UniRule"/>
</dbReference>
<proteinExistence type="inferred from homology"/>